<sequence>MDPETVSVEISSFAMQLNNFTGWTLHCRVKEEVEKTCFKYFTRFPTTEIKIPKQMIVALLRFYDYNEEHFVFGDTKVDLDLEDVMYITGLPIDGKQISGFEPGDPIETIVNHLSLHPVEANDLLFPNKRGKKSHNISLKRLKEKFQSIDVTEENLFIYLFLKYLI</sequence>
<name>A0AAV1AR09_VICFA</name>
<dbReference type="EMBL" id="OX451739">
    <property type="protein sequence ID" value="CAI8611520.1"/>
    <property type="molecule type" value="Genomic_DNA"/>
</dbReference>
<protein>
    <submittedName>
        <fullName evidence="1">Uncharacterized protein</fullName>
    </submittedName>
</protein>
<gene>
    <name evidence="1" type="ORF">VFH_IV233120</name>
</gene>
<accession>A0AAV1AR09</accession>
<evidence type="ECO:0000313" key="2">
    <source>
        <dbReference type="Proteomes" id="UP001157006"/>
    </source>
</evidence>
<dbReference type="Proteomes" id="UP001157006">
    <property type="component" value="Chromosome 4"/>
</dbReference>
<keyword evidence="2" id="KW-1185">Reference proteome</keyword>
<dbReference type="AlphaFoldDB" id="A0AAV1AR09"/>
<evidence type="ECO:0000313" key="1">
    <source>
        <dbReference type="EMBL" id="CAI8611520.1"/>
    </source>
</evidence>
<organism evidence="1 2">
    <name type="scientific">Vicia faba</name>
    <name type="common">Broad bean</name>
    <name type="synonym">Faba vulgaris</name>
    <dbReference type="NCBI Taxonomy" id="3906"/>
    <lineage>
        <taxon>Eukaryota</taxon>
        <taxon>Viridiplantae</taxon>
        <taxon>Streptophyta</taxon>
        <taxon>Embryophyta</taxon>
        <taxon>Tracheophyta</taxon>
        <taxon>Spermatophyta</taxon>
        <taxon>Magnoliopsida</taxon>
        <taxon>eudicotyledons</taxon>
        <taxon>Gunneridae</taxon>
        <taxon>Pentapetalae</taxon>
        <taxon>rosids</taxon>
        <taxon>fabids</taxon>
        <taxon>Fabales</taxon>
        <taxon>Fabaceae</taxon>
        <taxon>Papilionoideae</taxon>
        <taxon>50 kb inversion clade</taxon>
        <taxon>NPAAA clade</taxon>
        <taxon>Hologalegina</taxon>
        <taxon>IRL clade</taxon>
        <taxon>Fabeae</taxon>
        <taxon>Vicia</taxon>
    </lineage>
</organism>
<proteinExistence type="predicted"/>
<reference evidence="1 2" key="1">
    <citation type="submission" date="2023-01" db="EMBL/GenBank/DDBJ databases">
        <authorList>
            <person name="Kreplak J."/>
        </authorList>
    </citation>
    <scope>NUCLEOTIDE SEQUENCE [LARGE SCALE GENOMIC DNA]</scope>
</reference>